<dbReference type="PANTHER" id="PTHR38436:SF1">
    <property type="entry name" value="ESTER CYCLASE"/>
    <property type="match status" value="1"/>
</dbReference>
<dbReference type="Proteomes" id="UP001208041">
    <property type="component" value="Unassembled WGS sequence"/>
</dbReference>
<sequence>MQELQSAKELVKRYYAMLDASGITAQETLEAFTADTYLWRGFHPFGELNSAEEVAHKFWGPLHKSLTSLQRREDVFFAGLNQIDGFNGVWVVSMGHLLGLFDEPFLGIPPTQKIAMLRYCEFNKVEDGKIVETAMYFDLPDLMVQAGLRPFPNQTAAQLVQPGPKTHDGLLTHPQDKSAGEATLALINRMIGDLGQWNSGLSLEDELRQTWAEDMLWWGPTGIGATFTISRYAKQHSGPFRAAFSERSKTNHIARLAEGNYGGFFGWPNFTACLSGPFMGQVPTGKTGEFRVIDIYRREGEKLAENWVFIDLLHFWKSQGNDVLQRLASGDL</sequence>
<dbReference type="InterPro" id="IPR032710">
    <property type="entry name" value="NTF2-like_dom_sf"/>
</dbReference>
<organism evidence="1 2">
    <name type="scientific">Halocynthiibacter halioticoli</name>
    <dbReference type="NCBI Taxonomy" id="2986804"/>
    <lineage>
        <taxon>Bacteria</taxon>
        <taxon>Pseudomonadati</taxon>
        <taxon>Pseudomonadota</taxon>
        <taxon>Alphaproteobacteria</taxon>
        <taxon>Rhodobacterales</taxon>
        <taxon>Paracoccaceae</taxon>
        <taxon>Halocynthiibacter</taxon>
    </lineage>
</organism>
<dbReference type="Pfam" id="PF07366">
    <property type="entry name" value="SnoaL"/>
    <property type="match status" value="1"/>
</dbReference>
<comment type="caution">
    <text evidence="1">The sequence shown here is derived from an EMBL/GenBank/DDBJ whole genome shotgun (WGS) entry which is preliminary data.</text>
</comment>
<dbReference type="EMBL" id="JAOYFC010000001">
    <property type="protein sequence ID" value="MCV6823515.1"/>
    <property type="molecule type" value="Genomic_DNA"/>
</dbReference>
<keyword evidence="2" id="KW-1185">Reference proteome</keyword>
<protein>
    <submittedName>
        <fullName evidence="1">Ester cyclase</fullName>
    </submittedName>
</protein>
<dbReference type="PANTHER" id="PTHR38436">
    <property type="entry name" value="POLYKETIDE CYCLASE SNOAL-LIKE DOMAIN"/>
    <property type="match status" value="1"/>
</dbReference>
<name>A0AAE3LUB4_9RHOB</name>
<reference evidence="1" key="1">
    <citation type="submission" date="2022-10" db="EMBL/GenBank/DDBJ databases">
        <authorList>
            <person name="Yue Y."/>
        </authorList>
    </citation>
    <scope>NUCLEOTIDE SEQUENCE</scope>
    <source>
        <strain evidence="1">Z654</strain>
    </source>
</reference>
<gene>
    <name evidence="1" type="ORF">OH136_03010</name>
</gene>
<evidence type="ECO:0000313" key="1">
    <source>
        <dbReference type="EMBL" id="MCV6823515.1"/>
    </source>
</evidence>
<dbReference type="InterPro" id="IPR009959">
    <property type="entry name" value="Cyclase_SnoaL-like"/>
</dbReference>
<evidence type="ECO:0000313" key="2">
    <source>
        <dbReference type="Proteomes" id="UP001208041"/>
    </source>
</evidence>
<dbReference type="AlphaFoldDB" id="A0AAE3LUB4"/>
<dbReference type="SUPFAM" id="SSF54427">
    <property type="entry name" value="NTF2-like"/>
    <property type="match status" value="2"/>
</dbReference>
<dbReference type="Gene3D" id="3.10.450.50">
    <property type="match status" value="2"/>
</dbReference>
<dbReference type="GO" id="GO:0030638">
    <property type="term" value="P:polyketide metabolic process"/>
    <property type="evidence" value="ECO:0007669"/>
    <property type="project" value="InterPro"/>
</dbReference>
<dbReference type="RefSeq" id="WP_263952358.1">
    <property type="nucleotide sequence ID" value="NZ_JAOYFC010000001.1"/>
</dbReference>
<proteinExistence type="predicted"/>
<accession>A0AAE3LUB4</accession>